<dbReference type="eggNOG" id="ENOG502QQAA">
    <property type="taxonomic scope" value="Eukaryota"/>
</dbReference>
<dbReference type="OMA" id="IQYEQTQ"/>
<organism evidence="2">
    <name type="scientific">Selaginella moellendorffii</name>
    <name type="common">Spikemoss</name>
    <dbReference type="NCBI Taxonomy" id="88036"/>
    <lineage>
        <taxon>Eukaryota</taxon>
        <taxon>Viridiplantae</taxon>
        <taxon>Streptophyta</taxon>
        <taxon>Embryophyta</taxon>
        <taxon>Tracheophyta</taxon>
        <taxon>Lycopodiopsida</taxon>
        <taxon>Selaginellales</taxon>
        <taxon>Selaginellaceae</taxon>
        <taxon>Selaginella</taxon>
    </lineage>
</organism>
<dbReference type="PANTHER" id="PTHR31210">
    <property type="entry name" value="OS06G0731900 PROTEIN"/>
    <property type="match status" value="1"/>
</dbReference>
<feature type="non-terminal residue" evidence="1">
    <location>
        <position position="1"/>
    </location>
</feature>
<reference evidence="1 2" key="1">
    <citation type="journal article" date="2011" name="Science">
        <title>The Selaginella genome identifies genetic changes associated with the evolution of vascular plants.</title>
        <authorList>
            <person name="Banks J.A."/>
            <person name="Nishiyama T."/>
            <person name="Hasebe M."/>
            <person name="Bowman J.L."/>
            <person name="Gribskov M."/>
            <person name="dePamphilis C."/>
            <person name="Albert V.A."/>
            <person name="Aono N."/>
            <person name="Aoyama T."/>
            <person name="Ambrose B.A."/>
            <person name="Ashton N.W."/>
            <person name="Axtell M.J."/>
            <person name="Barker E."/>
            <person name="Barker M.S."/>
            <person name="Bennetzen J.L."/>
            <person name="Bonawitz N.D."/>
            <person name="Chapple C."/>
            <person name="Cheng C."/>
            <person name="Correa L.G."/>
            <person name="Dacre M."/>
            <person name="DeBarry J."/>
            <person name="Dreyer I."/>
            <person name="Elias M."/>
            <person name="Engstrom E.M."/>
            <person name="Estelle M."/>
            <person name="Feng L."/>
            <person name="Finet C."/>
            <person name="Floyd S.K."/>
            <person name="Frommer W.B."/>
            <person name="Fujita T."/>
            <person name="Gramzow L."/>
            <person name="Gutensohn M."/>
            <person name="Harholt J."/>
            <person name="Hattori M."/>
            <person name="Heyl A."/>
            <person name="Hirai T."/>
            <person name="Hiwatashi Y."/>
            <person name="Ishikawa M."/>
            <person name="Iwata M."/>
            <person name="Karol K.G."/>
            <person name="Koehler B."/>
            <person name="Kolukisaoglu U."/>
            <person name="Kubo M."/>
            <person name="Kurata T."/>
            <person name="Lalonde S."/>
            <person name="Li K."/>
            <person name="Li Y."/>
            <person name="Litt A."/>
            <person name="Lyons E."/>
            <person name="Manning G."/>
            <person name="Maruyama T."/>
            <person name="Michael T.P."/>
            <person name="Mikami K."/>
            <person name="Miyazaki S."/>
            <person name="Morinaga S."/>
            <person name="Murata T."/>
            <person name="Mueller-Roeber B."/>
            <person name="Nelson D.R."/>
            <person name="Obara M."/>
            <person name="Oguri Y."/>
            <person name="Olmstead R.G."/>
            <person name="Onodera N."/>
            <person name="Petersen B.L."/>
            <person name="Pils B."/>
            <person name="Prigge M."/>
            <person name="Rensing S.A."/>
            <person name="Riano-Pachon D.M."/>
            <person name="Roberts A.W."/>
            <person name="Sato Y."/>
            <person name="Scheller H.V."/>
            <person name="Schulz B."/>
            <person name="Schulz C."/>
            <person name="Shakirov E.V."/>
            <person name="Shibagaki N."/>
            <person name="Shinohara N."/>
            <person name="Shippen D.E."/>
            <person name="Soerensen I."/>
            <person name="Sotooka R."/>
            <person name="Sugimoto N."/>
            <person name="Sugita M."/>
            <person name="Sumikawa N."/>
            <person name="Tanurdzic M."/>
            <person name="Theissen G."/>
            <person name="Ulvskov P."/>
            <person name="Wakazuki S."/>
            <person name="Weng J.K."/>
            <person name="Willats W.W."/>
            <person name="Wipf D."/>
            <person name="Wolf P.G."/>
            <person name="Yang L."/>
            <person name="Zimmer A.D."/>
            <person name="Zhu Q."/>
            <person name="Mitros T."/>
            <person name="Hellsten U."/>
            <person name="Loque D."/>
            <person name="Otillar R."/>
            <person name="Salamov A."/>
            <person name="Schmutz J."/>
            <person name="Shapiro H."/>
            <person name="Lindquist E."/>
            <person name="Lucas S."/>
            <person name="Rokhsar D."/>
            <person name="Grigoriev I.V."/>
        </authorList>
    </citation>
    <scope>NUCLEOTIDE SEQUENCE [LARGE SCALE GENOMIC DNA]</scope>
</reference>
<name>D8RL43_SELML</name>
<evidence type="ECO:0000313" key="1">
    <source>
        <dbReference type="EMBL" id="EFJ27066.1"/>
    </source>
</evidence>
<evidence type="ECO:0000313" key="2">
    <source>
        <dbReference type="Proteomes" id="UP000001514"/>
    </source>
</evidence>
<dbReference type="HOGENOM" id="CLU_038994_1_0_1"/>
<accession>D8RL43</accession>
<dbReference type="AlphaFoldDB" id="D8RL43"/>
<dbReference type="Gramene" id="EFJ27066">
    <property type="protein sequence ID" value="EFJ27066"/>
    <property type="gene ID" value="SELMODRAFT_96555"/>
</dbReference>
<dbReference type="PANTHER" id="PTHR31210:SF47">
    <property type="entry name" value="OS07G0564800 PROTEIN"/>
    <property type="match status" value="1"/>
</dbReference>
<dbReference type="InterPro" id="IPR007877">
    <property type="entry name" value="DUF707"/>
</dbReference>
<dbReference type="InParanoid" id="D8RL43"/>
<dbReference type="KEGG" id="smo:SELMODRAFT_96555"/>
<protein>
    <submittedName>
        <fullName evidence="1">Uncharacterized protein</fullName>
    </submittedName>
</protein>
<sequence length="299" mass="34479">SGKDLLPRGIVQQTSNFEVQPLGRVSRKKVVPNGLLAVAAGIKQKRYVDRIVQKFLAHNFTIMLFHYDGVVDKWNELPWSSRAIHVVAINQTKWWFAKRFLHPDIVDPYEYIFVWDEDLGVENFHVDRYLAIMKYERLEISQPALEPNASEVHHRITIRSKRYRVHRRSLKPKGTGTLCFENSTDPPCTGWVEGMAPVFTRDAWKCVWHLIQNDLVHGWGMDFKLGYCVKGDRSKSVGVIDSEYIVHRGIPSLGGPAKSKVSKSNVLFYENRPVYFASSLTSNIHCRQAWGLEPMQDQR</sequence>
<keyword evidence="2" id="KW-1185">Reference proteome</keyword>
<proteinExistence type="predicted"/>
<dbReference type="Pfam" id="PF05212">
    <property type="entry name" value="DUF707"/>
    <property type="match status" value="1"/>
</dbReference>
<dbReference type="EMBL" id="GL377583">
    <property type="protein sequence ID" value="EFJ27066.1"/>
    <property type="molecule type" value="Genomic_DNA"/>
</dbReference>
<dbReference type="Proteomes" id="UP000001514">
    <property type="component" value="Unassembled WGS sequence"/>
</dbReference>
<gene>
    <name evidence="1" type="ORF">SELMODRAFT_96555</name>
</gene>